<evidence type="ECO:0000313" key="1">
    <source>
        <dbReference type="EMBL" id="CAG8840101.1"/>
    </source>
</evidence>
<keyword evidence="2" id="KW-1185">Reference proteome</keyword>
<protein>
    <submittedName>
        <fullName evidence="1">24969_t:CDS:1</fullName>
    </submittedName>
</protein>
<name>A0ACA9SJE0_9GLOM</name>
<evidence type="ECO:0000313" key="2">
    <source>
        <dbReference type="Proteomes" id="UP000789920"/>
    </source>
</evidence>
<reference evidence="1" key="1">
    <citation type="submission" date="2021-06" db="EMBL/GenBank/DDBJ databases">
        <authorList>
            <person name="Kallberg Y."/>
            <person name="Tangrot J."/>
            <person name="Rosling A."/>
        </authorList>
    </citation>
    <scope>NUCLEOTIDE SEQUENCE</scope>
    <source>
        <strain evidence="1">MA461A</strain>
    </source>
</reference>
<gene>
    <name evidence="1" type="ORF">RPERSI_LOCUS31303</name>
</gene>
<dbReference type="Proteomes" id="UP000789920">
    <property type="component" value="Unassembled WGS sequence"/>
</dbReference>
<proteinExistence type="predicted"/>
<organism evidence="1 2">
    <name type="scientific">Racocetra persica</name>
    <dbReference type="NCBI Taxonomy" id="160502"/>
    <lineage>
        <taxon>Eukaryota</taxon>
        <taxon>Fungi</taxon>
        <taxon>Fungi incertae sedis</taxon>
        <taxon>Mucoromycota</taxon>
        <taxon>Glomeromycotina</taxon>
        <taxon>Glomeromycetes</taxon>
        <taxon>Diversisporales</taxon>
        <taxon>Gigasporaceae</taxon>
        <taxon>Racocetra</taxon>
    </lineage>
</organism>
<sequence>TTEFDILMESLLKKEFKETKEFEKRLRGYLAESTSYHDHSEEKDYHNLMNGFLSTLGLEFMVISNRESGDGRYDHALIPRVNEARDIAFIFEYKKAVNKEDKELDLAAEKGLEQIDQHQYDTGIKQHSQVKQIIKVGLAFYGKKVKAKYKIEEKTSDGD</sequence>
<comment type="caution">
    <text evidence="1">The sequence shown here is derived from an EMBL/GenBank/DDBJ whole genome shotgun (WGS) entry which is preliminary data.</text>
</comment>
<feature type="non-terminal residue" evidence="1">
    <location>
        <position position="1"/>
    </location>
</feature>
<accession>A0ACA9SJE0</accession>
<dbReference type="EMBL" id="CAJVQC010125725">
    <property type="protein sequence ID" value="CAG8840101.1"/>
    <property type="molecule type" value="Genomic_DNA"/>
</dbReference>